<dbReference type="PANTHER" id="PTHR43736:SF4">
    <property type="entry name" value="SLR1690 PROTEIN"/>
    <property type="match status" value="1"/>
</dbReference>
<dbReference type="RefSeq" id="WP_088641901.1">
    <property type="nucleotide sequence ID" value="NZ_MZMV01000002.1"/>
</dbReference>
<dbReference type="PROSITE" id="PS00893">
    <property type="entry name" value="NUDIX_BOX"/>
    <property type="match status" value="1"/>
</dbReference>
<dbReference type="PROSITE" id="PS51462">
    <property type="entry name" value="NUDIX"/>
    <property type="match status" value="1"/>
</dbReference>
<dbReference type="Proteomes" id="UP000197174">
    <property type="component" value="Unassembled WGS sequence"/>
</dbReference>
<dbReference type="InterPro" id="IPR036390">
    <property type="entry name" value="WH_DNA-bd_sf"/>
</dbReference>
<dbReference type="Pfam" id="PF21906">
    <property type="entry name" value="WHD_NrtR"/>
    <property type="match status" value="1"/>
</dbReference>
<dbReference type="InterPro" id="IPR015797">
    <property type="entry name" value="NUDIX_hydrolase-like_dom_sf"/>
</dbReference>
<dbReference type="PANTHER" id="PTHR43736">
    <property type="entry name" value="ADP-RIBOSE PYROPHOSPHATASE"/>
    <property type="match status" value="1"/>
</dbReference>
<dbReference type="InterPro" id="IPR000086">
    <property type="entry name" value="NUDIX_hydrolase_dom"/>
</dbReference>
<name>A0A246RSW9_9ACTN</name>
<sequence>MTDYPPFAVTVDLVVLTVRADALHLLLVRRGVPPDRDRWALPGGFVHVDEDLPDAAARELTEETGLPEPVGHLEQLGTYGRPGRDPRGRVVTVAWLALLPDLPTPVAGSDAALAEWVPVTRITPGQLAFDHDLIVADGLERARAKLEYTPLASAFCPPEFTVAQLRAVYETVWGTRLDPRNFHRKVTGTPGFVSPVGRATEGERGRPAQLFRRGPATRLHPPMLRPEP</sequence>
<dbReference type="SUPFAM" id="SSF46785">
    <property type="entry name" value="Winged helix' DNA-binding domain"/>
    <property type="match status" value="1"/>
</dbReference>
<dbReference type="AlphaFoldDB" id="A0A246RSW9"/>
<protein>
    <submittedName>
        <fullName evidence="3">NUDIX hydrolase</fullName>
    </submittedName>
</protein>
<dbReference type="InterPro" id="IPR036388">
    <property type="entry name" value="WH-like_DNA-bd_sf"/>
</dbReference>
<dbReference type="InterPro" id="IPR020084">
    <property type="entry name" value="NUDIX_hydrolase_CS"/>
</dbReference>
<keyword evidence="4" id="KW-1185">Reference proteome</keyword>
<dbReference type="InterPro" id="IPR054105">
    <property type="entry name" value="WHD_NrtR"/>
</dbReference>
<feature type="domain" description="Nudix hydrolase" evidence="2">
    <location>
        <begin position="6"/>
        <end position="141"/>
    </location>
</feature>
<evidence type="ECO:0000313" key="3">
    <source>
        <dbReference type="EMBL" id="OWV12838.1"/>
    </source>
</evidence>
<dbReference type="OrthoDB" id="9786141at2"/>
<gene>
    <name evidence="3" type="ORF">B5D80_01365</name>
</gene>
<accession>A0A246RSW9</accession>
<keyword evidence="1 3" id="KW-0378">Hydrolase</keyword>
<reference evidence="3 4" key="1">
    <citation type="submission" date="2017-03" db="EMBL/GenBank/DDBJ databases">
        <title>Whole genome sequence of Micromonospora wenchangensis, isolated from mangrove soil.</title>
        <authorList>
            <person name="Yang H."/>
        </authorList>
    </citation>
    <scope>NUCLEOTIDE SEQUENCE [LARGE SCALE GENOMIC DNA]</scope>
    <source>
        <strain evidence="3 4">CCTCC AA 2012002</strain>
    </source>
</reference>
<dbReference type="GO" id="GO:0016787">
    <property type="term" value="F:hydrolase activity"/>
    <property type="evidence" value="ECO:0007669"/>
    <property type="project" value="UniProtKB-KW"/>
</dbReference>
<evidence type="ECO:0000256" key="1">
    <source>
        <dbReference type="ARBA" id="ARBA00022801"/>
    </source>
</evidence>
<dbReference type="Gene3D" id="1.10.10.10">
    <property type="entry name" value="Winged helix-like DNA-binding domain superfamily/Winged helix DNA-binding domain"/>
    <property type="match status" value="1"/>
</dbReference>
<dbReference type="CDD" id="cd18873">
    <property type="entry name" value="NUDIX_NadM_like"/>
    <property type="match status" value="1"/>
</dbReference>
<dbReference type="Gene3D" id="3.90.79.10">
    <property type="entry name" value="Nucleoside Triphosphate Pyrophosphohydrolase"/>
    <property type="match status" value="1"/>
</dbReference>
<dbReference type="EMBL" id="MZMV01000002">
    <property type="protein sequence ID" value="OWV12838.1"/>
    <property type="molecule type" value="Genomic_DNA"/>
</dbReference>
<dbReference type="SUPFAM" id="SSF55811">
    <property type="entry name" value="Nudix"/>
    <property type="match status" value="1"/>
</dbReference>
<proteinExistence type="predicted"/>
<evidence type="ECO:0000313" key="4">
    <source>
        <dbReference type="Proteomes" id="UP000197174"/>
    </source>
</evidence>
<organism evidence="3 4">
    <name type="scientific">Micromonospora wenchangensis</name>
    <dbReference type="NCBI Taxonomy" id="1185415"/>
    <lineage>
        <taxon>Bacteria</taxon>
        <taxon>Bacillati</taxon>
        <taxon>Actinomycetota</taxon>
        <taxon>Actinomycetes</taxon>
        <taxon>Micromonosporales</taxon>
        <taxon>Micromonosporaceae</taxon>
        <taxon>Micromonospora</taxon>
    </lineage>
</organism>
<evidence type="ECO:0000259" key="2">
    <source>
        <dbReference type="PROSITE" id="PS51462"/>
    </source>
</evidence>
<comment type="caution">
    <text evidence="3">The sequence shown here is derived from an EMBL/GenBank/DDBJ whole genome shotgun (WGS) entry which is preliminary data.</text>
</comment>
<dbReference type="Pfam" id="PF00293">
    <property type="entry name" value="NUDIX"/>
    <property type="match status" value="1"/>
</dbReference>